<protein>
    <submittedName>
        <fullName evidence="2">Uncharacterized protein</fullName>
    </submittedName>
</protein>
<proteinExistence type="predicted"/>
<dbReference type="AlphaFoldDB" id="A0A1X7VSL8"/>
<evidence type="ECO:0000256" key="1">
    <source>
        <dbReference type="SAM" id="MobiDB-lite"/>
    </source>
</evidence>
<reference evidence="2" key="1">
    <citation type="submission" date="2017-05" db="UniProtKB">
        <authorList>
            <consortium name="EnsemblMetazoa"/>
        </authorList>
    </citation>
    <scope>IDENTIFICATION</scope>
</reference>
<organism evidence="2">
    <name type="scientific">Amphimedon queenslandica</name>
    <name type="common">Sponge</name>
    <dbReference type="NCBI Taxonomy" id="400682"/>
    <lineage>
        <taxon>Eukaryota</taxon>
        <taxon>Metazoa</taxon>
        <taxon>Porifera</taxon>
        <taxon>Demospongiae</taxon>
        <taxon>Heteroscleromorpha</taxon>
        <taxon>Haplosclerida</taxon>
        <taxon>Niphatidae</taxon>
        <taxon>Amphimedon</taxon>
    </lineage>
</organism>
<name>A0A1X7VSL8_AMPQE</name>
<feature type="compositionally biased region" description="Basic and acidic residues" evidence="1">
    <location>
        <begin position="14"/>
        <end position="24"/>
    </location>
</feature>
<dbReference type="EnsemblMetazoa" id="Aqu2.1.42879_001">
    <property type="protein sequence ID" value="Aqu2.1.42879_001"/>
    <property type="gene ID" value="Aqu2.1.42879"/>
</dbReference>
<accession>A0A1X7VSL8</accession>
<sequence>TDYKAVENMEEGVEEGKEEEKETKDCNVDINPPLFDPEVAVELQLSDLDLESATPDAPGTLTTHSCDDVRKKDLQEEEELSKFFQHGCGCSDNCYALFSHSYIKTYRCDIKAMAKFVQEIAI</sequence>
<feature type="region of interest" description="Disordered" evidence="1">
    <location>
        <begin position="1"/>
        <end position="24"/>
    </location>
</feature>
<evidence type="ECO:0000313" key="2">
    <source>
        <dbReference type="EnsemblMetazoa" id="Aqu2.1.42879_001"/>
    </source>
</evidence>
<dbReference type="InParanoid" id="A0A1X7VSL8"/>